<evidence type="ECO:0000313" key="3">
    <source>
        <dbReference type="Proteomes" id="UP000887013"/>
    </source>
</evidence>
<gene>
    <name evidence="2" type="ORF">NPIL_280961</name>
</gene>
<evidence type="ECO:0000256" key="1">
    <source>
        <dbReference type="SAM" id="MobiDB-lite"/>
    </source>
</evidence>
<reference evidence="2" key="1">
    <citation type="submission" date="2020-08" db="EMBL/GenBank/DDBJ databases">
        <title>Multicomponent nature underlies the extraordinary mechanical properties of spider dragline silk.</title>
        <authorList>
            <person name="Kono N."/>
            <person name="Nakamura H."/>
            <person name="Mori M."/>
            <person name="Yoshida Y."/>
            <person name="Ohtoshi R."/>
            <person name="Malay A.D."/>
            <person name="Moran D.A.P."/>
            <person name="Tomita M."/>
            <person name="Numata K."/>
            <person name="Arakawa K."/>
        </authorList>
    </citation>
    <scope>NUCLEOTIDE SEQUENCE</scope>
</reference>
<keyword evidence="3" id="KW-1185">Reference proteome</keyword>
<comment type="caution">
    <text evidence="2">The sequence shown here is derived from an EMBL/GenBank/DDBJ whole genome shotgun (WGS) entry which is preliminary data.</text>
</comment>
<sequence>MRIKTAITPQINTPKESYISNCVSELDFFRHTQKIPPPPSRGMASVTLVQKVSGMKNRPRGALDFTTLHSHKLFEATSNASIPPGRHRNSLSCGAGFPTDRIPSELKRAAGLLYATKWHHYGTPQDKHDFHPTHFFTFFLPFIGDGAPANSGSGSPTLGVSDRPDHLRIYGEGERHFLNVKSFPDEATHLFVLLSLRVRYGDVDNDRVEWVVESRLRGLLPSSDHPPGRRGDTKGGENSPSPQFCFPNE</sequence>
<protein>
    <submittedName>
        <fullName evidence="2">Uncharacterized protein</fullName>
    </submittedName>
</protein>
<organism evidence="2 3">
    <name type="scientific">Nephila pilipes</name>
    <name type="common">Giant wood spider</name>
    <name type="synonym">Nephila maculata</name>
    <dbReference type="NCBI Taxonomy" id="299642"/>
    <lineage>
        <taxon>Eukaryota</taxon>
        <taxon>Metazoa</taxon>
        <taxon>Ecdysozoa</taxon>
        <taxon>Arthropoda</taxon>
        <taxon>Chelicerata</taxon>
        <taxon>Arachnida</taxon>
        <taxon>Araneae</taxon>
        <taxon>Araneomorphae</taxon>
        <taxon>Entelegynae</taxon>
        <taxon>Araneoidea</taxon>
        <taxon>Nephilidae</taxon>
        <taxon>Nephila</taxon>
    </lineage>
</organism>
<feature type="region of interest" description="Disordered" evidence="1">
    <location>
        <begin position="221"/>
        <end position="249"/>
    </location>
</feature>
<dbReference type="Proteomes" id="UP000887013">
    <property type="component" value="Unassembled WGS sequence"/>
</dbReference>
<evidence type="ECO:0000313" key="2">
    <source>
        <dbReference type="EMBL" id="GFS46884.1"/>
    </source>
</evidence>
<proteinExistence type="predicted"/>
<dbReference type="AlphaFoldDB" id="A0A8X6II08"/>
<accession>A0A8X6II08</accession>
<name>A0A8X6II08_NEPPI</name>
<feature type="compositionally biased region" description="Basic and acidic residues" evidence="1">
    <location>
        <begin position="226"/>
        <end position="235"/>
    </location>
</feature>
<dbReference type="EMBL" id="BMAW01044884">
    <property type="protein sequence ID" value="GFS46884.1"/>
    <property type="molecule type" value="Genomic_DNA"/>
</dbReference>